<gene>
    <name evidence="2" type="ORF">Maes01_01123</name>
</gene>
<accession>A0ABP9WMX4</accession>
<dbReference type="EMBL" id="BAABRT010000007">
    <property type="protein sequence ID" value="GAA5524566.1"/>
    <property type="molecule type" value="Genomic_DNA"/>
</dbReference>
<evidence type="ECO:0000313" key="3">
    <source>
        <dbReference type="Proteomes" id="UP001408594"/>
    </source>
</evidence>
<evidence type="ECO:0000256" key="1">
    <source>
        <dbReference type="SAM" id="SignalP"/>
    </source>
</evidence>
<dbReference type="Proteomes" id="UP001408594">
    <property type="component" value="Unassembled WGS sequence"/>
</dbReference>
<feature type="signal peptide" evidence="1">
    <location>
        <begin position="1"/>
        <end position="38"/>
    </location>
</feature>
<organism evidence="2 3">
    <name type="scientific">Microbulbifer aestuariivivens</name>
    <dbReference type="NCBI Taxonomy" id="1908308"/>
    <lineage>
        <taxon>Bacteria</taxon>
        <taxon>Pseudomonadati</taxon>
        <taxon>Pseudomonadota</taxon>
        <taxon>Gammaproteobacteria</taxon>
        <taxon>Cellvibrionales</taxon>
        <taxon>Microbulbiferaceae</taxon>
        <taxon>Microbulbifer</taxon>
    </lineage>
</organism>
<protein>
    <recommendedName>
        <fullName evidence="4">DUF2147 domain-containing protein</fullName>
    </recommendedName>
</protein>
<proteinExistence type="predicted"/>
<dbReference type="RefSeq" id="WP_345549633.1">
    <property type="nucleotide sequence ID" value="NZ_BAABRT010000007.1"/>
</dbReference>
<reference evidence="2 3" key="1">
    <citation type="submission" date="2024-02" db="EMBL/GenBank/DDBJ databases">
        <title>Microbulbifer aestuariivivens NBRC 112533.</title>
        <authorList>
            <person name="Ichikawa N."/>
            <person name="Katano-Makiyama Y."/>
            <person name="Hidaka K."/>
        </authorList>
    </citation>
    <scope>NUCLEOTIDE SEQUENCE [LARGE SCALE GENOMIC DNA]</scope>
    <source>
        <strain evidence="2 3">NBRC 112533</strain>
    </source>
</reference>
<feature type="chain" id="PRO_5045631935" description="DUF2147 domain-containing protein" evidence="1">
    <location>
        <begin position="39"/>
        <end position="164"/>
    </location>
</feature>
<comment type="caution">
    <text evidence="2">The sequence shown here is derived from an EMBL/GenBank/DDBJ whole genome shotgun (WGS) entry which is preliminary data.</text>
</comment>
<sequence length="164" mass="18184">MKYLRYPSFPRLLSSPLRNCRQALLVLLLLSSVPMALAEQPDQRSWAGNWLVVGESDQQLVWQLNADGTGFAYGFQPNGRLSHGFAINWQLDGDRVRVRTGASVRCSGGVVAVAFVGWSAATLDFAIVDGRHWLQRNGGLLAFQRRLQTWKTPRAGNECPNLAS</sequence>
<keyword evidence="3" id="KW-1185">Reference proteome</keyword>
<keyword evidence="1" id="KW-0732">Signal</keyword>
<evidence type="ECO:0008006" key="4">
    <source>
        <dbReference type="Google" id="ProtNLM"/>
    </source>
</evidence>
<evidence type="ECO:0000313" key="2">
    <source>
        <dbReference type="EMBL" id="GAA5524566.1"/>
    </source>
</evidence>
<name>A0ABP9WMX4_9GAMM</name>